<feature type="domain" description="Ig-like" evidence="1">
    <location>
        <begin position="19"/>
        <end position="120"/>
    </location>
</feature>
<dbReference type="SMART" id="SM00409">
    <property type="entry name" value="IG"/>
    <property type="match status" value="1"/>
</dbReference>
<dbReference type="SUPFAM" id="SSF48726">
    <property type="entry name" value="Immunoglobulin"/>
    <property type="match status" value="1"/>
</dbReference>
<dbReference type="InterPro" id="IPR013783">
    <property type="entry name" value="Ig-like_fold"/>
</dbReference>
<evidence type="ECO:0000313" key="2">
    <source>
        <dbReference type="EMBL" id="KAK8378443.1"/>
    </source>
</evidence>
<dbReference type="InterPro" id="IPR007110">
    <property type="entry name" value="Ig-like_dom"/>
</dbReference>
<dbReference type="PANTHER" id="PTHR21261">
    <property type="entry name" value="BEAT PROTEIN"/>
    <property type="match status" value="1"/>
</dbReference>
<dbReference type="EMBL" id="JARAKH010000045">
    <property type="protein sequence ID" value="KAK8378443.1"/>
    <property type="molecule type" value="Genomic_DNA"/>
</dbReference>
<reference evidence="2 3" key="1">
    <citation type="submission" date="2023-03" db="EMBL/GenBank/DDBJ databases">
        <title>High-quality genome of Scylla paramamosain provides insights in environmental adaptation.</title>
        <authorList>
            <person name="Zhang L."/>
        </authorList>
    </citation>
    <scope>NUCLEOTIDE SEQUENCE [LARGE SCALE GENOMIC DNA]</scope>
    <source>
        <strain evidence="2">LZ_2023a</strain>
        <tissue evidence="2">Muscle</tissue>
    </source>
</reference>
<evidence type="ECO:0000259" key="1">
    <source>
        <dbReference type="PROSITE" id="PS50835"/>
    </source>
</evidence>
<protein>
    <recommendedName>
        <fullName evidence="1">Ig-like domain-containing protein</fullName>
    </recommendedName>
</protein>
<dbReference type="Proteomes" id="UP001487740">
    <property type="component" value="Unassembled WGS sequence"/>
</dbReference>
<dbReference type="InterPro" id="IPR003599">
    <property type="entry name" value="Ig_sub"/>
</dbReference>
<sequence>MLKRDQYFRTLTQRHYFSPRSTAGARNLLGRVEVPQYAFEGEKATLKCIFNLRATRLYSLKWYHNNTEFYRYVPTERKKHFTLQPSSVFTVTEVFRSEREVVVSLGRLRRGASGHYRCEVIAEHPSFRTEAAGAYMMVLAETLGPPVLVGGREIYEPTEVIKVGCQARVSSQPAPRPSLQWLIEGNKVDDRWVRPYATPHGHHGIALHVPGRLVAEEGGSMRAECQATLGTHRHSAYKVLRVRVRLISYLDDYYSTGTTLHTPGSRVTAVVAAAVVVLKFPY</sequence>
<name>A0AAW0STK6_SCYPA</name>
<keyword evidence="3" id="KW-1185">Reference proteome</keyword>
<dbReference type="PANTHER" id="PTHR21261:SF15">
    <property type="entry name" value="BEATEN PATH IIIA, ISOFORM D-RELATED"/>
    <property type="match status" value="1"/>
</dbReference>
<organism evidence="2 3">
    <name type="scientific">Scylla paramamosain</name>
    <name type="common">Mud crab</name>
    <dbReference type="NCBI Taxonomy" id="85552"/>
    <lineage>
        <taxon>Eukaryota</taxon>
        <taxon>Metazoa</taxon>
        <taxon>Ecdysozoa</taxon>
        <taxon>Arthropoda</taxon>
        <taxon>Crustacea</taxon>
        <taxon>Multicrustacea</taxon>
        <taxon>Malacostraca</taxon>
        <taxon>Eumalacostraca</taxon>
        <taxon>Eucarida</taxon>
        <taxon>Decapoda</taxon>
        <taxon>Pleocyemata</taxon>
        <taxon>Brachyura</taxon>
        <taxon>Eubrachyura</taxon>
        <taxon>Portunoidea</taxon>
        <taxon>Portunidae</taxon>
        <taxon>Portuninae</taxon>
        <taxon>Scylla</taxon>
    </lineage>
</organism>
<dbReference type="InterPro" id="IPR036179">
    <property type="entry name" value="Ig-like_dom_sf"/>
</dbReference>
<dbReference type="Gene3D" id="2.60.40.10">
    <property type="entry name" value="Immunoglobulins"/>
    <property type="match status" value="1"/>
</dbReference>
<comment type="caution">
    <text evidence="2">The sequence shown here is derived from an EMBL/GenBank/DDBJ whole genome shotgun (WGS) entry which is preliminary data.</text>
</comment>
<evidence type="ECO:0000313" key="3">
    <source>
        <dbReference type="Proteomes" id="UP001487740"/>
    </source>
</evidence>
<dbReference type="AlphaFoldDB" id="A0AAW0STK6"/>
<gene>
    <name evidence="2" type="ORF">O3P69_011149</name>
</gene>
<accession>A0AAW0STK6</accession>
<dbReference type="PROSITE" id="PS50835">
    <property type="entry name" value="IG_LIKE"/>
    <property type="match status" value="1"/>
</dbReference>
<proteinExistence type="predicted"/>